<proteinExistence type="predicted"/>
<name>A0A0J9ETE8_AJEDA</name>
<dbReference type="Proteomes" id="UP000007802">
    <property type="component" value="Unassembled WGS sequence"/>
</dbReference>
<dbReference type="EMBL" id="GG749774">
    <property type="protein sequence ID" value="KMW69317.1"/>
    <property type="molecule type" value="Genomic_DNA"/>
</dbReference>
<organism evidence="2">
    <name type="scientific">Ajellomyces dermatitidis (strain ATCC 18188 / CBS 674.68)</name>
    <name type="common">Blastomyces dermatitidis</name>
    <dbReference type="NCBI Taxonomy" id="653446"/>
    <lineage>
        <taxon>Eukaryota</taxon>
        <taxon>Fungi</taxon>
        <taxon>Dikarya</taxon>
        <taxon>Ascomycota</taxon>
        <taxon>Pezizomycotina</taxon>
        <taxon>Eurotiomycetes</taxon>
        <taxon>Eurotiomycetidae</taxon>
        <taxon>Onygenales</taxon>
        <taxon>Ajellomycetaceae</taxon>
        <taxon>Blastomyces</taxon>
    </lineage>
</organism>
<sequence>MKTEAAKPGVAGVGVAGTGVAEVGEPDTGASVGDWGVAEEGTEGGAAEKEVAEETGGDTGDPATHDTDNFSIIASSKFLIKDSTSGSLSSADMDLSMCEDST</sequence>
<reference evidence="2" key="1">
    <citation type="submission" date="2010-03" db="EMBL/GenBank/DDBJ databases">
        <title>Annotation of Blastomyces dermatitidis strain ATCC 18188.</title>
        <authorList>
            <consortium name="The Broad Institute Genome Sequencing Platform"/>
            <consortium name="Broad Institute Genome Sequencing Center for Infectious Disease."/>
            <person name="Cuomo C."/>
            <person name="Klein B."/>
            <person name="Sullivan T."/>
            <person name="Heitman J."/>
            <person name="Young S."/>
            <person name="Zeng Q."/>
            <person name="Gargeya S."/>
            <person name="Alvarado L."/>
            <person name="Berlin A.M."/>
            <person name="Chapman S.B."/>
            <person name="Chen Z."/>
            <person name="Freedman E."/>
            <person name="Gellesch M."/>
            <person name="Goldberg J."/>
            <person name="Griggs A."/>
            <person name="Gujja S."/>
            <person name="Heilman E."/>
            <person name="Heiman D."/>
            <person name="Howarth C."/>
            <person name="Mehta T."/>
            <person name="Neiman D."/>
            <person name="Pearson M."/>
            <person name="Roberts A."/>
            <person name="Saif S."/>
            <person name="Shea T."/>
            <person name="Shenoy N."/>
            <person name="Sisk P."/>
            <person name="Stolte C."/>
            <person name="Sykes S."/>
            <person name="White J."/>
            <person name="Yandava C."/>
            <person name="Haas B."/>
            <person name="Nusbaum C."/>
            <person name="Birren B."/>
        </authorList>
    </citation>
    <scope>NUCLEOTIDE SEQUENCE</scope>
    <source>
        <strain evidence="2">ATCC 18188</strain>
    </source>
</reference>
<feature type="compositionally biased region" description="Low complexity" evidence="1">
    <location>
        <begin position="1"/>
        <end position="10"/>
    </location>
</feature>
<protein>
    <submittedName>
        <fullName evidence="2">Uncharacterized protein</fullName>
    </submittedName>
</protein>
<dbReference type="AlphaFoldDB" id="A0A0J9ETE8"/>
<evidence type="ECO:0000256" key="1">
    <source>
        <dbReference type="SAM" id="MobiDB-lite"/>
    </source>
</evidence>
<accession>A0A0J9ETE8</accession>
<feature type="region of interest" description="Disordered" evidence="1">
    <location>
        <begin position="1"/>
        <end position="67"/>
    </location>
</feature>
<evidence type="ECO:0000313" key="2">
    <source>
        <dbReference type="EMBL" id="KMW69317.1"/>
    </source>
</evidence>
<gene>
    <name evidence="2" type="ORF">BDDG_13472</name>
</gene>